<dbReference type="RefSeq" id="WP_025383615.1">
    <property type="nucleotide sequence ID" value="NZ_CGBP01000002.1"/>
</dbReference>
<keyword evidence="6" id="KW-1185">Reference proteome</keyword>
<evidence type="ECO:0000256" key="4">
    <source>
        <dbReference type="ARBA" id="ARBA00029685"/>
    </source>
</evidence>
<comment type="function">
    <text evidence="1">Although this protein associates with the 30S subunit of the ribosome it is not considered to be a bona fide ribosomal protein.</text>
</comment>
<dbReference type="Proteomes" id="UP000019439">
    <property type="component" value="Chromosome"/>
</dbReference>
<organism evidence="5 6">
    <name type="scientific">Yersinia similis</name>
    <dbReference type="NCBI Taxonomy" id="367190"/>
    <lineage>
        <taxon>Bacteria</taxon>
        <taxon>Pseudomonadati</taxon>
        <taxon>Pseudomonadota</taxon>
        <taxon>Gammaproteobacteria</taxon>
        <taxon>Enterobacterales</taxon>
        <taxon>Yersiniaceae</taxon>
        <taxon>Yersinia</taxon>
    </lineage>
</organism>
<accession>A0ABN4CQA6</accession>
<evidence type="ECO:0000256" key="2">
    <source>
        <dbReference type="ARBA" id="ARBA00005929"/>
    </source>
</evidence>
<dbReference type="NCBIfam" id="NF007473">
    <property type="entry name" value="PRK10057.1"/>
    <property type="match status" value="1"/>
</dbReference>
<dbReference type="EMBL" id="CP007230">
    <property type="protein sequence ID" value="AHK20970.1"/>
    <property type="molecule type" value="Genomic_DNA"/>
</dbReference>
<evidence type="ECO:0000313" key="5">
    <source>
        <dbReference type="EMBL" id="AHK20970.1"/>
    </source>
</evidence>
<evidence type="ECO:0000256" key="3">
    <source>
        <dbReference type="ARBA" id="ARBA00018210"/>
    </source>
</evidence>
<name>A0ABN4CQA6_9GAMM</name>
<gene>
    <name evidence="5" type="ORF">BF17_18000</name>
</gene>
<dbReference type="GeneID" id="96665321"/>
<dbReference type="InterPro" id="IPR012607">
    <property type="entry name" value="SRA-like"/>
</dbReference>
<sequence>MKSNREAKRLLGMPYKLSRSKPWTDVWLFKVPIEWRWQLPDHLQSHAIVAVKYEPHLLAGMVCDGYGHYPATAFYPAYVAKGVTADE</sequence>
<reference evidence="5 6" key="1">
    <citation type="journal article" date="2014" name="Genome Announc.">
        <title>Genome Sequence of Yersinia similis Y228T, a Member of the Yersinia pseudotuberculosis Complex.</title>
        <authorList>
            <person name="Sprague L.D."/>
            <person name="Neubauer H."/>
        </authorList>
    </citation>
    <scope>NUCLEOTIDE SEQUENCE [LARGE SCALE GENOMIC DNA]</scope>
    <source>
        <strain evidence="5 6">228</strain>
    </source>
</reference>
<evidence type="ECO:0000313" key="6">
    <source>
        <dbReference type="Proteomes" id="UP000019439"/>
    </source>
</evidence>
<protein>
    <recommendedName>
        <fullName evidence="3">Stationary-phase-induced ribosome-associated protein</fullName>
    </recommendedName>
    <alternativeName>
        <fullName evidence="4">30S ribosomal protein S22</fullName>
    </alternativeName>
</protein>
<evidence type="ECO:0000256" key="1">
    <source>
        <dbReference type="ARBA" id="ARBA00004057"/>
    </source>
</evidence>
<proteinExistence type="inferred from homology"/>
<comment type="similarity">
    <text evidence="2">Belongs to the SRA family.</text>
</comment>